<dbReference type="AlphaFoldDB" id="A0A9K3GTA7"/>
<reference evidence="1" key="2">
    <citation type="submission" date="2020-06" db="EMBL/GenBank/DDBJ databases">
        <title>Helianthus annuus Genome sequencing and assembly Release 2.</title>
        <authorList>
            <person name="Gouzy J."/>
            <person name="Langlade N."/>
            <person name="Munos S."/>
        </authorList>
    </citation>
    <scope>NUCLEOTIDE SEQUENCE</scope>
    <source>
        <tissue evidence="1">Leaves</tissue>
    </source>
</reference>
<sequence length="86" mass="9612">MQYELQEFYGIGNLVGNDPGKECLLCLSEPRDTTLLCRHMVRPWGMVGRGLGAWCDTWTMGHPRPKANFKGVWRGVASPASLGQVY</sequence>
<dbReference type="Proteomes" id="UP000215914">
    <property type="component" value="Unassembled WGS sequence"/>
</dbReference>
<proteinExistence type="predicted"/>
<reference evidence="1" key="1">
    <citation type="journal article" date="2017" name="Nature">
        <title>The sunflower genome provides insights into oil metabolism, flowering and Asterid evolution.</title>
        <authorList>
            <person name="Badouin H."/>
            <person name="Gouzy J."/>
            <person name="Grassa C.J."/>
            <person name="Murat F."/>
            <person name="Staton S.E."/>
            <person name="Cottret L."/>
            <person name="Lelandais-Briere C."/>
            <person name="Owens G.L."/>
            <person name="Carrere S."/>
            <person name="Mayjonade B."/>
            <person name="Legrand L."/>
            <person name="Gill N."/>
            <person name="Kane N.C."/>
            <person name="Bowers J.E."/>
            <person name="Hubner S."/>
            <person name="Bellec A."/>
            <person name="Berard A."/>
            <person name="Berges H."/>
            <person name="Blanchet N."/>
            <person name="Boniface M.C."/>
            <person name="Brunel D."/>
            <person name="Catrice O."/>
            <person name="Chaidir N."/>
            <person name="Claudel C."/>
            <person name="Donnadieu C."/>
            <person name="Faraut T."/>
            <person name="Fievet G."/>
            <person name="Helmstetter N."/>
            <person name="King M."/>
            <person name="Knapp S.J."/>
            <person name="Lai Z."/>
            <person name="Le Paslier M.C."/>
            <person name="Lippi Y."/>
            <person name="Lorenzon L."/>
            <person name="Mandel J.R."/>
            <person name="Marage G."/>
            <person name="Marchand G."/>
            <person name="Marquand E."/>
            <person name="Bret-Mestries E."/>
            <person name="Morien E."/>
            <person name="Nambeesan S."/>
            <person name="Nguyen T."/>
            <person name="Pegot-Espagnet P."/>
            <person name="Pouilly N."/>
            <person name="Raftis F."/>
            <person name="Sallet E."/>
            <person name="Schiex T."/>
            <person name="Thomas J."/>
            <person name="Vandecasteele C."/>
            <person name="Vares D."/>
            <person name="Vear F."/>
            <person name="Vautrin S."/>
            <person name="Crespi M."/>
            <person name="Mangin B."/>
            <person name="Burke J.M."/>
            <person name="Salse J."/>
            <person name="Munos S."/>
            <person name="Vincourt P."/>
            <person name="Rieseberg L.H."/>
            <person name="Langlade N.B."/>
        </authorList>
    </citation>
    <scope>NUCLEOTIDE SEQUENCE</scope>
    <source>
        <tissue evidence="1">Leaves</tissue>
    </source>
</reference>
<evidence type="ECO:0000313" key="2">
    <source>
        <dbReference type="Proteomes" id="UP000215914"/>
    </source>
</evidence>
<keyword evidence="2" id="KW-1185">Reference proteome</keyword>
<protein>
    <recommendedName>
        <fullName evidence="3">Zinc finger, RING/FYVE/PHD-type</fullName>
    </recommendedName>
</protein>
<accession>A0A9K3GTA7</accession>
<evidence type="ECO:0000313" key="1">
    <source>
        <dbReference type="EMBL" id="KAF5754018.1"/>
    </source>
</evidence>
<comment type="caution">
    <text evidence="1">The sequence shown here is derived from an EMBL/GenBank/DDBJ whole genome shotgun (WGS) entry which is preliminary data.</text>
</comment>
<organism evidence="1 2">
    <name type="scientific">Helianthus annuus</name>
    <name type="common">Common sunflower</name>
    <dbReference type="NCBI Taxonomy" id="4232"/>
    <lineage>
        <taxon>Eukaryota</taxon>
        <taxon>Viridiplantae</taxon>
        <taxon>Streptophyta</taxon>
        <taxon>Embryophyta</taxon>
        <taxon>Tracheophyta</taxon>
        <taxon>Spermatophyta</taxon>
        <taxon>Magnoliopsida</taxon>
        <taxon>eudicotyledons</taxon>
        <taxon>Gunneridae</taxon>
        <taxon>Pentapetalae</taxon>
        <taxon>asterids</taxon>
        <taxon>campanulids</taxon>
        <taxon>Asterales</taxon>
        <taxon>Asteraceae</taxon>
        <taxon>Asteroideae</taxon>
        <taxon>Heliantheae alliance</taxon>
        <taxon>Heliantheae</taxon>
        <taxon>Helianthus</taxon>
    </lineage>
</organism>
<dbReference type="Gramene" id="mRNA:HanXRQr2_Chr17g0786541">
    <property type="protein sequence ID" value="CDS:HanXRQr2_Chr17g0786541.1"/>
    <property type="gene ID" value="HanXRQr2_Chr17g0786541"/>
</dbReference>
<name>A0A9K3GTA7_HELAN</name>
<dbReference type="GO" id="GO:0061630">
    <property type="term" value="F:ubiquitin protein ligase activity"/>
    <property type="evidence" value="ECO:0007669"/>
    <property type="project" value="UniProtKB-EC"/>
</dbReference>
<dbReference type="GO" id="GO:0008270">
    <property type="term" value="F:zinc ion binding"/>
    <property type="evidence" value="ECO:0007669"/>
    <property type="project" value="UniProtKB-KW"/>
</dbReference>
<dbReference type="PANTHER" id="PTHR22996">
    <property type="entry name" value="MAHOGUNIN"/>
    <property type="match status" value="1"/>
</dbReference>
<dbReference type="EMBL" id="MNCJ02000332">
    <property type="protein sequence ID" value="KAF5754018.1"/>
    <property type="molecule type" value="Genomic_DNA"/>
</dbReference>
<gene>
    <name evidence="1" type="ORF">HanXRQr2_Chr17g0786541</name>
</gene>
<dbReference type="InterPro" id="IPR045194">
    <property type="entry name" value="MGRN1/RNF157-like"/>
</dbReference>
<evidence type="ECO:0008006" key="3">
    <source>
        <dbReference type="Google" id="ProtNLM"/>
    </source>
</evidence>
<dbReference type="PANTHER" id="PTHR22996:SF0">
    <property type="entry name" value="RE60872P-RELATED"/>
    <property type="match status" value="1"/>
</dbReference>